<evidence type="ECO:0000313" key="9">
    <source>
        <dbReference type="EMBL" id="CAB3264710.1"/>
    </source>
</evidence>
<keyword evidence="5" id="KW-0206">Cytoskeleton</keyword>
<feature type="coiled-coil region" evidence="6">
    <location>
        <begin position="2744"/>
        <end position="2778"/>
    </location>
</feature>
<evidence type="ECO:0000256" key="7">
    <source>
        <dbReference type="SAM" id="MobiDB-lite"/>
    </source>
</evidence>
<evidence type="ECO:0000256" key="1">
    <source>
        <dbReference type="ARBA" id="ARBA00004300"/>
    </source>
</evidence>
<feature type="coiled-coil region" evidence="6">
    <location>
        <begin position="2045"/>
        <end position="2217"/>
    </location>
</feature>
<comment type="subcellular location">
    <subcellularLocation>
        <location evidence="1">Cytoplasm</location>
        <location evidence="1">Cytoskeleton</location>
        <location evidence="1">Microtubule organizing center</location>
        <location evidence="1">Centrosome</location>
    </subcellularLocation>
</comment>
<feature type="compositionally biased region" description="Polar residues" evidence="7">
    <location>
        <begin position="3825"/>
        <end position="3841"/>
    </location>
</feature>
<evidence type="ECO:0000256" key="4">
    <source>
        <dbReference type="ARBA" id="ARBA00023054"/>
    </source>
</evidence>
<feature type="coiled-coil region" evidence="6">
    <location>
        <begin position="1422"/>
        <end position="1587"/>
    </location>
</feature>
<evidence type="ECO:0000259" key="8">
    <source>
        <dbReference type="Pfam" id="PF10495"/>
    </source>
</evidence>
<accession>A0A6F9DNU7</accession>
<feature type="compositionally biased region" description="Acidic residues" evidence="7">
    <location>
        <begin position="2315"/>
        <end position="2324"/>
    </location>
</feature>
<feature type="region of interest" description="Disordered" evidence="7">
    <location>
        <begin position="846"/>
        <end position="874"/>
    </location>
</feature>
<evidence type="ECO:0000256" key="5">
    <source>
        <dbReference type="ARBA" id="ARBA00023212"/>
    </source>
</evidence>
<feature type="compositionally biased region" description="Basic and acidic residues" evidence="7">
    <location>
        <begin position="3867"/>
        <end position="3877"/>
    </location>
</feature>
<gene>
    <name evidence="9" type="primary">Pcnt</name>
</gene>
<feature type="compositionally biased region" description="Low complexity" evidence="7">
    <location>
        <begin position="3878"/>
        <end position="3890"/>
    </location>
</feature>
<dbReference type="GO" id="GO:0005813">
    <property type="term" value="C:centrosome"/>
    <property type="evidence" value="ECO:0007669"/>
    <property type="project" value="UniProtKB-SubCell"/>
</dbReference>
<dbReference type="InterPro" id="IPR028745">
    <property type="entry name" value="AKAP9/Pericentrin"/>
</dbReference>
<evidence type="ECO:0000256" key="3">
    <source>
        <dbReference type="ARBA" id="ARBA00022553"/>
    </source>
</evidence>
<feature type="compositionally biased region" description="Basic and acidic residues" evidence="7">
    <location>
        <begin position="2435"/>
        <end position="2448"/>
    </location>
</feature>
<feature type="coiled-coil region" evidence="6">
    <location>
        <begin position="3028"/>
        <end position="3062"/>
    </location>
</feature>
<dbReference type="GO" id="GO:0007165">
    <property type="term" value="P:signal transduction"/>
    <property type="evidence" value="ECO:0007669"/>
    <property type="project" value="InterPro"/>
</dbReference>
<feature type="coiled-coil region" evidence="6">
    <location>
        <begin position="1300"/>
        <end position="1374"/>
    </location>
</feature>
<dbReference type="Gene3D" id="1.10.287.1490">
    <property type="match status" value="1"/>
</dbReference>
<feature type="coiled-coil region" evidence="6">
    <location>
        <begin position="436"/>
        <end position="806"/>
    </location>
</feature>
<proteinExistence type="evidence at transcript level"/>
<feature type="region of interest" description="Disordered" evidence="7">
    <location>
        <begin position="1615"/>
        <end position="1652"/>
    </location>
</feature>
<dbReference type="InterPro" id="IPR019528">
    <property type="entry name" value="PACT_domain"/>
</dbReference>
<feature type="compositionally biased region" description="Acidic residues" evidence="7">
    <location>
        <begin position="855"/>
        <end position="864"/>
    </location>
</feature>
<feature type="compositionally biased region" description="Low complexity" evidence="7">
    <location>
        <begin position="2827"/>
        <end position="2843"/>
    </location>
</feature>
<feature type="region of interest" description="Disordered" evidence="7">
    <location>
        <begin position="3824"/>
        <end position="3935"/>
    </location>
</feature>
<keyword evidence="3" id="KW-0597">Phosphoprotein</keyword>
<name>A0A6F9DNU7_9ASCI</name>
<feature type="compositionally biased region" description="Basic and acidic residues" evidence="7">
    <location>
        <begin position="3893"/>
        <end position="3905"/>
    </location>
</feature>
<dbReference type="PANTHER" id="PTHR44981:SF2">
    <property type="entry name" value="PERICENTRIN-LIKE PROTEIN, ISOFORM F"/>
    <property type="match status" value="1"/>
</dbReference>
<feature type="region of interest" description="Disordered" evidence="7">
    <location>
        <begin position="2298"/>
        <end position="2353"/>
    </location>
</feature>
<evidence type="ECO:0000256" key="6">
    <source>
        <dbReference type="SAM" id="Coils"/>
    </source>
</evidence>
<organism evidence="9">
    <name type="scientific">Phallusia mammillata</name>
    <dbReference type="NCBI Taxonomy" id="59560"/>
    <lineage>
        <taxon>Eukaryota</taxon>
        <taxon>Metazoa</taxon>
        <taxon>Chordata</taxon>
        <taxon>Tunicata</taxon>
        <taxon>Ascidiacea</taxon>
        <taxon>Phlebobranchia</taxon>
        <taxon>Ascidiidae</taxon>
        <taxon>Phallusia</taxon>
    </lineage>
</organism>
<feature type="region of interest" description="Disordered" evidence="7">
    <location>
        <begin position="3689"/>
        <end position="3710"/>
    </location>
</feature>
<feature type="coiled-coil region" evidence="6">
    <location>
        <begin position="1194"/>
        <end position="1221"/>
    </location>
</feature>
<keyword evidence="4 6" id="KW-0175">Coiled coil</keyword>
<protein>
    <submittedName>
        <fullName evidence="9">Putative leucine-rich repeat-containing protein DDB_G0290503</fullName>
    </submittedName>
</protein>
<feature type="region of interest" description="Disordered" evidence="7">
    <location>
        <begin position="3582"/>
        <end position="3618"/>
    </location>
</feature>
<feature type="compositionally biased region" description="Basic and acidic residues" evidence="7">
    <location>
        <begin position="865"/>
        <end position="874"/>
    </location>
</feature>
<dbReference type="PANTHER" id="PTHR44981">
    <property type="entry name" value="PERICENTRIN-LIKE PROTEIN, ISOFORM F"/>
    <property type="match status" value="1"/>
</dbReference>
<feature type="coiled-coil region" evidence="6">
    <location>
        <begin position="2373"/>
        <end position="2417"/>
    </location>
</feature>
<sequence length="3981" mass="458511">MDSGGEQTEIVAELTETRSKLDLYKVELSKQDQVMQAMAQKLAEKSLEVGEVEEKCRSLRSELEKSQLATSEDSSALRSVQDEIEKAKTMIRAELEEQHGLQIAAIKHEHAEALKAARQQMEGAQSNMNTESSYDPEDVRAYREQVAMLSAQLENAYRDVDKLKRDHDKEVIQLNQQLVSTVDEYETKLMEEKALCEDLENRLEMSDTVSSEIQASFSKQLEQLEEERDTLRQQLRQSQTRAKESSVSKKQIKDLEDEVVSYQKELADATQRIEETEKAKRNLRDDIERMEESADKLKKTKSALETELEAMKDHLNESKLEMQQLNEMHEKKSKEHEDSLAQLQADLDTVTQTAVQDKEDNEKKLQDCKNEHSEELKNLHSQHHRQMDEVKVEMQRQLDATRAQMENERKGQLESVKDVHEKSRDREVVRMQEEHDAKLQELIDSHQKELKSLRIEAEEIKTFGEERLRIELKEEFENQLEKELDLLRRRLDQENELSQAELVEKHRDDLDNLKQQHKSDLECQMEEVLKQQGLANENTLQAQKAELDEALEVMKLEFKNAQETLEREHAESIAKIEADFGNMQSEKDKAVEKVSVEAEEALKQANQQREELKTEISDLQQKLQSLTEELGQTNETALLKQDSLDQEQDIRQDIEQELQSLKEELSAVQNERDQIFSQAEESQKRLAALHLEETEKLNDEIANLNNDHRQKIESMQIEIDGLRTSRTDLQDLKSQLLARAASVEDLEKMRADFAEEKESLIKMHDEEMEKIRLDHEEESRNYQEKLEQLLSDLNASQEKLADISSSPMLLESSPMRSVSAMSDYDSSNVQALNKDYRSAMTLTNVSDVSGLSETPLDEEDEEEESKDKTADEKHLEEEILKQQLEEMKRVLDEVQQELEKNQASHEEVVQSLMEDHARAMEELNQTQQQDKETVLEELRTQHEEAMNTLRKELDEATKVIKEDHPHEIMQIRLQCASDTARQVEEDTEALKKKLEGQFNVDKDLLKQQLEIEANEKLEEEKHKHQEELSKQSDEMSASMESRLAAVMAELHEQKQQSIAKLSGEHATEMTRQKDDLLSKLKEVEDKEQEISETWKKEKQDLESQVDQLRSELERSIKSYHQLTNDLETGSSEHLHTLQAQHSEMLENQRKKLEEEHEVRQEAALQKQAQVYQQAQQEFVLLHQQQLEQFTSSQKDEALGKEEETERRIEAMKEELAKQHAEETSKIQENHNEELKVVATKLVEVHEDKQQVEVEKNELGKLVDTLRAEKENELSELKSTLVGQHMAKFQEITATLEQHHKDEMEACLEEHKQEEAKLREGLIMLQKKLDAADEDLKSQLQSQQEEHETQMNEVKKQNEELLLQIEQEIQAQEVAHKEGMKKILSSQGSELEILQQQFDEALKKATESSVVETQKLAERVGELETELQETDSLQHEMEQLKVQRDELIEAADKHNSIMQNWEEERDEERKAYEEKLVELSDGMNAAKEEFQDLNSRVEFERAEYETEIESAQEEIRVKDENVKELQAEIEHKTAALNSLQQQHEQLTTCRERETQEGDNLLKMLRDDLDRLNKERDAISSANEQLLSTLSELVTTNQKCEEVIAKKLEALPIMGTSSGGGASDAAENSATQFTSSTGEQSNGTDATTTPVNTSLSGSFVDEGLELSQRLAESMFVGPELDSSAREVVTGSGTRVGQAVERLLDMLNNTVQQLNAAQQAQTILGDELQRVVEEKAKNQSEQNTDADVDMLVAHLKQQVDMLETELAERNKAMENQEKDNANVIAAHENWLAEEKSLLQRQREALVDGRDETEINLLRATEELANEKQMLVEQQQKERDRLEEAARQLEQMMEEESQRAQDQEQIYLNQIEDLKTQISALSKQNESDNRFNAELVTDREAEREQFEQMMETMRNEIDQARDTAKTESVLAEKVAHLEEDLETKQQQHQEAQDQVDKLQSKIGDLENLIEELKDQAQDDQELETLRNDATKTKNELEESRRQHDVLQQELYDNMLRISALEAQLDNYRHGVDEQKLVAAGRAQVEDMILEEQKDDIEDRDSQIAMLAEQQNNLRTQLIEKEEQVEKLLRELDQSKDMEVDNAKLKEKIEELRNRLNEDGGEPQQQSTQSEQLEALSRHLLEEKNAEIDELRQQMSLLRSDTCDGDLSVSEQIMSSLKDQLEDLAVENEQLKLKLQSAEQQLTEALEQNALQEENVQQAVKDNSENVTDVDTGIHEVDLTVGDLTRQEEINKLLRLEEENRQLKEALENARSEAERLVAEAEKDIFNLPPRVKELIRDLEERLNKEEESDGGSASSSDSSSDDDYDKDEENVMKLTHKNNVSSDLLKKPRKSKDSNVVREKLMEIEQELRENTPGVLSHILKNKYDDAKEQNEILKRLENQLDESEKKVATLTQQVAELQNALHAPDVCISMRDEDLDDKSDRDVHVDQKPDVPVDQEDSSSSSDSEDDVDEMKIQLDAKEKEIQMQRELISESAEKLEFMQTELQELKREHEEVIFRCEKLETEVAEKSEELEALRQKLVDEETGDNISQEDVSQDPEGDKQISSELEPIKEEIDSDMDSTEKLNDEVEELNKKLISICEDRDRVSKQLNDVQRECTALLDDNNRLEDENKKMEERDANHVAKIQELEDLITERENELQQAQMDAAELQQNVNDLAEDLQNMESIVQTATSNKMIIQEELHNKSIEYKQTVANLQNEVERLAMQEQYQHARDGSGDGQNLHADKKQKSFELETEVDRLNVENETLREEVQSLTFKTDELQTELDATRQSHVDEIQLLQSQHESEMSHLQLRVDEMSLPLQPQIVEEELLQKSPSELSRKSSSSSSKSPVEEIQSEIAELREKHERKMEEIQNKFAAELKEAVESAVKEQEERSEARVAQLEEKHKKEVNDILSESMSVDNELARRLRDELDLADKLDNNLLNQLQTLSPEDDSQSQLNLSSPEKDAEISVRLQHLLSRLHNEGVQVLSLSELQFIKHHQSYLNSSAQTTSDEPEEKAAPDPPPPSVDIEALKRAWENEKLALLDAIQALKELLTQTAQEVAQFSDDDDNLRWRGDFLRAIADLFERERRALLAELQASVIEAHGEAESNEQMSTASRLEELERKIRSQQTNQQSTNSRVWDLTVTSELLRLRHEIRRLTSLFTSTAQRDLQHRSELERLLAADRDQLVEDIKQLKIDRKEQLEQVQNRVQELQEQMRNNEDAARQAQSQLKQQIELLNSRLQQEQALTEDLRTSLDNEQQKSRGMLPALERARERTCELSSEIVAFNEGAARAEAESQQQIETLKLALDETKQKLDGAEQKLRNTEDENSKRTVEIEEARKEMENALSQDENMIKDLQDALATEETRRREAMSAVEAERQNVTKLHQELANERATAYDDVIQLKNRCDDLSAAVKSEQERCQELRGALEREAIASRQAREALESERAVTAEGRAQDRATVTDLQNILDEAKQETERMQSRVQAAEHEKALVIRNAEEMKRAVNEKLEQERMSRDEAVTRERRARIELQSALEAEKAQNREAHHRIRALEEQQNPNDSPSPAEMKDSLLANRRQLESLRQRLQMETSKLQNLVDRSSHRPPSRSSRDHTSPSSSLLSSDGEKFESLKRSLGDMQTELKDLYTELSIPKRASQSSSVPMQFNDQLLRENAELSDYAARCASEARELRDTIADLKEDQQKQTPSEKALSLAQSPSLENQQKMATRMHKLYTRYLRAESFRKSLAYQKKYLLLLLGGFQDCEEATLALIARMGAYPSTDALRRPIPHRTRAFTRFRSAVRAVIAIQRLKFLVRKWKRASSTVSAAIQSKHGVSATTGTSSMNGTLPSQPTRHRNELRLPTNDRHAHRTPSPIETSPDHVRYRAEDSYGSQSSVSRYSSDTPVHDTSHYMDGRRGTSPHTSGAYGNYDRDSSYAAPGTSDGRHLSPSAAVAYASLERWRQGESDPSLNEYIRKLENIQHKLGHGSYRYPR</sequence>
<dbReference type="EMBL" id="LR788848">
    <property type="protein sequence ID" value="CAB3264710.1"/>
    <property type="molecule type" value="mRNA"/>
</dbReference>
<feature type="region of interest" description="Disordered" evidence="7">
    <location>
        <begin position="2532"/>
        <end position="2580"/>
    </location>
</feature>
<feature type="compositionally biased region" description="Basic and acidic residues" evidence="7">
    <location>
        <begin position="1017"/>
        <end position="1033"/>
    </location>
</feature>
<feature type="region of interest" description="Disordered" evidence="7">
    <location>
        <begin position="2419"/>
        <end position="2468"/>
    </location>
</feature>
<evidence type="ECO:0000256" key="2">
    <source>
        <dbReference type="ARBA" id="ARBA00022490"/>
    </source>
</evidence>
<feature type="domain" description="Pericentrin/AKAP-450 centrosomal targeting" evidence="8">
    <location>
        <begin position="3725"/>
        <end position="3807"/>
    </location>
</feature>
<feature type="region of interest" description="Disordered" evidence="7">
    <location>
        <begin position="2999"/>
        <end position="3020"/>
    </location>
</feature>
<dbReference type="GO" id="GO:0060090">
    <property type="term" value="F:molecular adaptor activity"/>
    <property type="evidence" value="ECO:0007669"/>
    <property type="project" value="InterPro"/>
</dbReference>
<feature type="region of interest" description="Disordered" evidence="7">
    <location>
        <begin position="406"/>
        <end position="426"/>
    </location>
</feature>
<feature type="coiled-coil region" evidence="6">
    <location>
        <begin position="1066"/>
        <end position="1165"/>
    </location>
</feature>
<dbReference type="Pfam" id="PF10495">
    <property type="entry name" value="PACT_coil_coil"/>
    <property type="match status" value="1"/>
</dbReference>
<feature type="region of interest" description="Disordered" evidence="7">
    <location>
        <begin position="1017"/>
        <end position="1039"/>
    </location>
</feature>
<feature type="coiled-coil region" evidence="6">
    <location>
        <begin position="1749"/>
        <end position="1776"/>
    </location>
</feature>
<feature type="coiled-coil region" evidence="6">
    <location>
        <begin position="3180"/>
        <end position="3257"/>
    </location>
</feature>
<feature type="region of interest" description="Disordered" evidence="7">
    <location>
        <begin position="2824"/>
        <end position="2848"/>
    </location>
</feature>
<feature type="compositionally biased region" description="Polar residues" evidence="7">
    <location>
        <begin position="1629"/>
        <end position="1652"/>
    </location>
</feature>
<feature type="compositionally biased region" description="Basic and acidic residues" evidence="7">
    <location>
        <begin position="3844"/>
        <end position="3855"/>
    </location>
</feature>
<feature type="compositionally biased region" description="Acidic residues" evidence="7">
    <location>
        <begin position="2450"/>
        <end position="2466"/>
    </location>
</feature>
<reference evidence="9" key="1">
    <citation type="submission" date="2020-04" db="EMBL/GenBank/DDBJ databases">
        <authorList>
            <person name="Neveu A P."/>
        </authorList>
    </citation>
    <scope>NUCLEOTIDE SEQUENCE</scope>
    <source>
        <tissue evidence="9">Whole embryo</tissue>
    </source>
</reference>
<feature type="compositionally biased region" description="Basic and acidic residues" evidence="7">
    <location>
        <begin position="2554"/>
        <end position="2569"/>
    </location>
</feature>
<keyword evidence="2" id="KW-0963">Cytoplasm</keyword>
<feature type="compositionally biased region" description="Polar residues" evidence="7">
    <location>
        <begin position="3693"/>
        <end position="3710"/>
    </location>
</feature>
<feature type="coiled-coil region" evidence="6">
    <location>
        <begin position="1806"/>
        <end position="2005"/>
    </location>
</feature>
<feature type="coiled-coil region" evidence="6">
    <location>
        <begin position="2241"/>
        <end position="2279"/>
    </location>
</feature>
<dbReference type="GO" id="GO:0005737">
    <property type="term" value="C:cytoplasm"/>
    <property type="evidence" value="ECO:0007669"/>
    <property type="project" value="UniProtKB-ARBA"/>
</dbReference>